<dbReference type="OrthoDB" id="2449938at2759"/>
<dbReference type="EMBL" id="JAABOA010000020">
    <property type="protein sequence ID" value="KAF9586537.1"/>
    <property type="molecule type" value="Genomic_DNA"/>
</dbReference>
<dbReference type="SUPFAM" id="SSF52047">
    <property type="entry name" value="RNI-like"/>
    <property type="match status" value="1"/>
</dbReference>
<feature type="domain" description="F-box" evidence="2">
    <location>
        <begin position="57"/>
        <end position="94"/>
    </location>
</feature>
<sequence length="736" mass="81532">MIVGASASSLPTTPSPSCPPSRSPSHPSTEISCPAAASGLSNNTMNDSRTKNLFDIPELLHRICAFLSAHDLTRCVLVCRSWHALCTPLLWSSIKILDSTRYYQFLAPQTSVDALSRNGRHVRSITTLYYNLLTPLLSQRVDCSNLTHLVFPQSCRFTDPPLPARALTDYKNYHNGDEHGSDNINHNDHLNSRAREPQAIEQLLGTNLAMDAGNTSAAMTGIQQSSHPHLYQPSQRPTEIRARSASGLFKDTMLIEMMRKSPQLRVLTVVGFPFDHDELFANVAKQLVRGGLRKLELTNLHYCEVKASSLKRLLDSCTPALEELVLSISFGSFAQVEPGAPMAEEMPTVAESNGVDDSSASPDQDFERASPPFYPNKRQRRDRVGSPRPWGMKKLTLKGNLSGQGPLIWLSLLRQCSQVQVISVDIYADSALESLAQAIRDHCPLANELTIQCMTGSPQEDSRIAAMIGASSASWKHLAMSFFHGLGPLSATALLQHSATLEALVLEECDGVGSEDIQMILCTCPNLKTFKAMTSNGMDFSSTVYLDANEMIDSPWICRSLENLKVVITGMARPDLKTDQYGNTLTGPLHDGTIQGYDLQSIVYHQLGSLPKLQVLWLGHDKQDLDDEGNYHPTATEGQWRYIDPDEQFECLEFSLKSGLGLLSGLKDLRVLNIDRLRTRIGLSEVQWMSDQWPKLETIIGLVIQGEKVPKHIQWLYDHRPDIELPPVLGSFTTAF</sequence>
<dbReference type="InterPro" id="IPR001810">
    <property type="entry name" value="F-box_dom"/>
</dbReference>
<feature type="compositionally biased region" description="Low complexity" evidence="1">
    <location>
        <begin position="1"/>
        <end position="12"/>
    </location>
</feature>
<reference evidence="3" key="1">
    <citation type="journal article" date="2020" name="Fungal Divers.">
        <title>Resolving the Mortierellaceae phylogeny through synthesis of multi-gene phylogenetics and phylogenomics.</title>
        <authorList>
            <person name="Vandepol N."/>
            <person name="Liber J."/>
            <person name="Desiro A."/>
            <person name="Na H."/>
            <person name="Kennedy M."/>
            <person name="Barry K."/>
            <person name="Grigoriev I.V."/>
            <person name="Miller A.N."/>
            <person name="O'Donnell K."/>
            <person name="Stajich J.E."/>
            <person name="Bonito G."/>
        </authorList>
    </citation>
    <scope>NUCLEOTIDE SEQUENCE</scope>
    <source>
        <strain evidence="3">KOD1015</strain>
    </source>
</reference>
<dbReference type="InterPro" id="IPR032675">
    <property type="entry name" value="LRR_dom_sf"/>
</dbReference>
<feature type="region of interest" description="Disordered" evidence="1">
    <location>
        <begin position="349"/>
        <end position="390"/>
    </location>
</feature>
<evidence type="ECO:0000259" key="2">
    <source>
        <dbReference type="Pfam" id="PF12937"/>
    </source>
</evidence>
<dbReference type="Pfam" id="PF12937">
    <property type="entry name" value="F-box-like"/>
    <property type="match status" value="1"/>
</dbReference>
<dbReference type="SUPFAM" id="SSF81383">
    <property type="entry name" value="F-box domain"/>
    <property type="match status" value="1"/>
</dbReference>
<evidence type="ECO:0000313" key="4">
    <source>
        <dbReference type="Proteomes" id="UP000780801"/>
    </source>
</evidence>
<dbReference type="AlphaFoldDB" id="A0A9P6G2Y3"/>
<feature type="region of interest" description="Disordered" evidence="1">
    <location>
        <begin position="218"/>
        <end position="237"/>
    </location>
</feature>
<organism evidence="3 4">
    <name type="scientific">Lunasporangiospora selenospora</name>
    <dbReference type="NCBI Taxonomy" id="979761"/>
    <lineage>
        <taxon>Eukaryota</taxon>
        <taxon>Fungi</taxon>
        <taxon>Fungi incertae sedis</taxon>
        <taxon>Mucoromycota</taxon>
        <taxon>Mortierellomycotina</taxon>
        <taxon>Mortierellomycetes</taxon>
        <taxon>Mortierellales</taxon>
        <taxon>Mortierellaceae</taxon>
        <taxon>Lunasporangiospora</taxon>
    </lineage>
</organism>
<protein>
    <recommendedName>
        <fullName evidence="2">F-box domain-containing protein</fullName>
    </recommendedName>
</protein>
<gene>
    <name evidence="3" type="ORF">BGW38_002778</name>
</gene>
<dbReference type="CDD" id="cd09917">
    <property type="entry name" value="F-box_SF"/>
    <property type="match status" value="1"/>
</dbReference>
<keyword evidence="4" id="KW-1185">Reference proteome</keyword>
<evidence type="ECO:0000256" key="1">
    <source>
        <dbReference type="SAM" id="MobiDB-lite"/>
    </source>
</evidence>
<dbReference type="Proteomes" id="UP000780801">
    <property type="component" value="Unassembled WGS sequence"/>
</dbReference>
<accession>A0A9P6G2Y3</accession>
<feature type="compositionally biased region" description="Pro residues" evidence="1">
    <location>
        <begin position="13"/>
        <end position="22"/>
    </location>
</feature>
<dbReference type="Gene3D" id="3.80.10.10">
    <property type="entry name" value="Ribonuclease Inhibitor"/>
    <property type="match status" value="2"/>
</dbReference>
<dbReference type="PANTHER" id="PTHR38926:SF72">
    <property type="entry name" value="IM:7136021-RELATED"/>
    <property type="match status" value="1"/>
</dbReference>
<dbReference type="InterPro" id="IPR036047">
    <property type="entry name" value="F-box-like_dom_sf"/>
</dbReference>
<name>A0A9P6G2Y3_9FUNG</name>
<comment type="caution">
    <text evidence="3">The sequence shown here is derived from an EMBL/GenBank/DDBJ whole genome shotgun (WGS) entry which is preliminary data.</text>
</comment>
<evidence type="ECO:0000313" key="3">
    <source>
        <dbReference type="EMBL" id="KAF9586537.1"/>
    </source>
</evidence>
<feature type="region of interest" description="Disordered" evidence="1">
    <location>
        <begin position="1"/>
        <end position="29"/>
    </location>
</feature>
<dbReference type="PANTHER" id="PTHR38926">
    <property type="entry name" value="F-BOX DOMAIN CONTAINING PROTEIN, EXPRESSED"/>
    <property type="match status" value="1"/>
</dbReference>
<proteinExistence type="predicted"/>